<gene>
    <name evidence="3" type="ORF">LRLP16767_LR202_00829</name>
</gene>
<dbReference type="RefSeq" id="WP_102816187.1">
    <property type="nucleotide sequence ID" value="NZ_LN887567.1"/>
</dbReference>
<feature type="region of interest" description="Disordered" evidence="1">
    <location>
        <begin position="31"/>
        <end position="53"/>
    </location>
</feature>
<accession>A0A0U5JS86</accession>
<feature type="region of interest" description="Disordered" evidence="1">
    <location>
        <begin position="133"/>
        <end position="180"/>
    </location>
</feature>
<feature type="compositionally biased region" description="Low complexity" evidence="1">
    <location>
        <begin position="31"/>
        <end position="47"/>
    </location>
</feature>
<evidence type="ECO:0000256" key="1">
    <source>
        <dbReference type="SAM" id="MobiDB-lite"/>
    </source>
</evidence>
<dbReference type="AlphaFoldDB" id="A0A0U5JS86"/>
<feature type="signal peptide" evidence="2">
    <location>
        <begin position="1"/>
        <end position="24"/>
    </location>
</feature>
<name>A0A0U5JS86_LIMRT</name>
<protein>
    <recommendedName>
        <fullName evidence="5">Lipoprotein</fullName>
    </recommendedName>
</protein>
<reference evidence="4" key="1">
    <citation type="submission" date="2015-10" db="EMBL/GenBank/DDBJ databases">
        <authorList>
            <person name="Crossman L.C."/>
        </authorList>
    </citation>
    <scope>NUCLEOTIDE SEQUENCE [LARGE SCALE GENOMIC DNA]</scope>
    <source>
        <strain evidence="4">20-2</strain>
    </source>
</reference>
<dbReference type="EMBL" id="LN887567">
    <property type="protein sequence ID" value="CUR40770.1"/>
    <property type="molecule type" value="Genomic_DNA"/>
</dbReference>
<sequence length="247" mass="26167">MTTIKFFKKAMVGTAAVATIFALAGCVKQSASSSDTSSSSTSSSVRSSESKASKAYRTANKLIQNHDYEGAYEQLNQLNDHNAQTEALADDLQSYMDAQKAYENGDYDGAKNKLKSQKSTSPAMRNAYADLQSKVSSAQGSTSSQTSSSTNNSKQTNKQSGSTSAATQQSSSAANQAASDATSDNVVQQFANKMGFSGSQGYQIMPTGKTGNVYKFEVRQNNSDNTVANLIGIYQYNSQTGAVTKIA</sequence>
<evidence type="ECO:0000313" key="3">
    <source>
        <dbReference type="EMBL" id="CUR40770.1"/>
    </source>
</evidence>
<dbReference type="Proteomes" id="UP000235484">
    <property type="component" value="Unassembled WGS sequence"/>
</dbReference>
<dbReference type="PROSITE" id="PS51257">
    <property type="entry name" value="PROKAR_LIPOPROTEIN"/>
    <property type="match status" value="1"/>
</dbReference>
<proteinExistence type="predicted"/>
<evidence type="ECO:0000313" key="4">
    <source>
        <dbReference type="Proteomes" id="UP000235484"/>
    </source>
</evidence>
<feature type="chain" id="PRO_5038718624" description="Lipoprotein" evidence="2">
    <location>
        <begin position="25"/>
        <end position="247"/>
    </location>
</feature>
<evidence type="ECO:0000256" key="2">
    <source>
        <dbReference type="SAM" id="SignalP"/>
    </source>
</evidence>
<organism evidence="3 4">
    <name type="scientific">Limosilactobacillus reuteri</name>
    <name type="common">Lactobacillus reuteri</name>
    <dbReference type="NCBI Taxonomy" id="1598"/>
    <lineage>
        <taxon>Bacteria</taxon>
        <taxon>Bacillati</taxon>
        <taxon>Bacillota</taxon>
        <taxon>Bacilli</taxon>
        <taxon>Lactobacillales</taxon>
        <taxon>Lactobacillaceae</taxon>
        <taxon>Limosilactobacillus</taxon>
    </lineage>
</organism>
<evidence type="ECO:0008006" key="5">
    <source>
        <dbReference type="Google" id="ProtNLM"/>
    </source>
</evidence>
<keyword evidence="2" id="KW-0732">Signal</keyword>